<dbReference type="InterPro" id="IPR014710">
    <property type="entry name" value="RmlC-like_jellyroll"/>
</dbReference>
<protein>
    <submittedName>
        <fullName evidence="2">Cupin domain-containing protein</fullName>
    </submittedName>
</protein>
<dbReference type="PANTHER" id="PTHR36440">
    <property type="entry name" value="PUTATIVE (AFU_ORTHOLOGUE AFUA_8G07350)-RELATED"/>
    <property type="match status" value="1"/>
</dbReference>
<dbReference type="InterPro" id="IPR013096">
    <property type="entry name" value="Cupin_2"/>
</dbReference>
<feature type="domain" description="Cupin type-2" evidence="1">
    <location>
        <begin position="31"/>
        <end position="99"/>
    </location>
</feature>
<evidence type="ECO:0000313" key="3">
    <source>
        <dbReference type="Proteomes" id="UP000305517"/>
    </source>
</evidence>
<name>A0A5R8WK63_9BACT</name>
<proteinExistence type="predicted"/>
<dbReference type="Gene3D" id="2.60.120.10">
    <property type="entry name" value="Jelly Rolls"/>
    <property type="match status" value="1"/>
</dbReference>
<dbReference type="SUPFAM" id="SSF51182">
    <property type="entry name" value="RmlC-like cupins"/>
    <property type="match status" value="1"/>
</dbReference>
<gene>
    <name evidence="2" type="ORF">FDY95_22330</name>
</gene>
<sequence>MKRILENPLIGDVVHFVKLAHEPGGPDTVVEVTLKPGGGNDLHFHRTFDEHFECLEGEVSLQVGKQFIALRPGQQALAPRHVVHRFFNASQQPTRFRVVIRPGSPGFEHTLQIMYGLAADGQLTRGGRPRKLWQLGLIVELSDINLPGLPGLLQPLLRHAARRAMHDGRYERELRQRYCAD</sequence>
<dbReference type="RefSeq" id="WP_138081200.1">
    <property type="nucleotide sequence ID" value="NZ_VAJM01000015.1"/>
</dbReference>
<evidence type="ECO:0000259" key="1">
    <source>
        <dbReference type="Pfam" id="PF07883"/>
    </source>
</evidence>
<reference evidence="2 3" key="1">
    <citation type="submission" date="2019-05" db="EMBL/GenBank/DDBJ databases">
        <title>Hymenobacter edaphi sp. nov., isolated from abandoned arsenic-contaminated farmland soil.</title>
        <authorList>
            <person name="Nie L."/>
        </authorList>
    </citation>
    <scope>NUCLEOTIDE SEQUENCE [LARGE SCALE GENOMIC DNA]</scope>
    <source>
        <strain evidence="2 3">1-3-3-8</strain>
    </source>
</reference>
<dbReference type="PANTHER" id="PTHR36440:SF1">
    <property type="entry name" value="PUTATIVE (AFU_ORTHOLOGUE AFUA_8G07350)-RELATED"/>
    <property type="match status" value="1"/>
</dbReference>
<dbReference type="Pfam" id="PF07883">
    <property type="entry name" value="Cupin_2"/>
    <property type="match status" value="1"/>
</dbReference>
<dbReference type="AlphaFoldDB" id="A0A5R8WK63"/>
<dbReference type="Proteomes" id="UP000305517">
    <property type="component" value="Unassembled WGS sequence"/>
</dbReference>
<organism evidence="2 3">
    <name type="scientific">Hymenobacter jeollabukensis</name>
    <dbReference type="NCBI Taxonomy" id="2025313"/>
    <lineage>
        <taxon>Bacteria</taxon>
        <taxon>Pseudomonadati</taxon>
        <taxon>Bacteroidota</taxon>
        <taxon>Cytophagia</taxon>
        <taxon>Cytophagales</taxon>
        <taxon>Hymenobacteraceae</taxon>
        <taxon>Hymenobacter</taxon>
    </lineage>
</organism>
<keyword evidence="3" id="KW-1185">Reference proteome</keyword>
<dbReference type="OrthoDB" id="72027at2"/>
<dbReference type="EMBL" id="VAJM01000015">
    <property type="protein sequence ID" value="TLM88923.1"/>
    <property type="molecule type" value="Genomic_DNA"/>
</dbReference>
<dbReference type="InterPro" id="IPR053146">
    <property type="entry name" value="QDO-like"/>
</dbReference>
<evidence type="ECO:0000313" key="2">
    <source>
        <dbReference type="EMBL" id="TLM88923.1"/>
    </source>
</evidence>
<accession>A0A5R8WK63</accession>
<comment type="caution">
    <text evidence="2">The sequence shown here is derived from an EMBL/GenBank/DDBJ whole genome shotgun (WGS) entry which is preliminary data.</text>
</comment>
<dbReference type="InterPro" id="IPR011051">
    <property type="entry name" value="RmlC_Cupin_sf"/>
</dbReference>